<dbReference type="Proteomes" id="UP000562682">
    <property type="component" value="Unassembled WGS sequence"/>
</dbReference>
<dbReference type="EMBL" id="JAAOAK010000492">
    <property type="protein sequence ID" value="KAF5663334.1"/>
    <property type="molecule type" value="Genomic_DNA"/>
</dbReference>
<evidence type="ECO:0000313" key="2">
    <source>
        <dbReference type="Proteomes" id="UP000562682"/>
    </source>
</evidence>
<keyword evidence="2" id="KW-1185">Reference proteome</keyword>
<proteinExistence type="predicted"/>
<name>A0A8H5WMJ5_9HYPO</name>
<dbReference type="AlphaFoldDB" id="A0A8H5WMJ5"/>
<accession>A0A8H5WMJ5</accession>
<evidence type="ECO:0000313" key="1">
    <source>
        <dbReference type="EMBL" id="KAF5663334.1"/>
    </source>
</evidence>
<organism evidence="1 2">
    <name type="scientific">Fusarium denticulatum</name>
    <dbReference type="NCBI Taxonomy" id="48507"/>
    <lineage>
        <taxon>Eukaryota</taxon>
        <taxon>Fungi</taxon>
        <taxon>Dikarya</taxon>
        <taxon>Ascomycota</taxon>
        <taxon>Pezizomycotina</taxon>
        <taxon>Sordariomycetes</taxon>
        <taxon>Hypocreomycetidae</taxon>
        <taxon>Hypocreales</taxon>
        <taxon>Nectriaceae</taxon>
        <taxon>Fusarium</taxon>
        <taxon>Fusarium fujikuroi species complex</taxon>
    </lineage>
</organism>
<sequence>MDPFNKLPIEMRLEILLSIRTKEPMAALIRASPALFRLYRSVKAKILRNLVAADLDDELVQHAVAVVQFPNRLQFRKAHLAAWNERQQPNPLQGHYPEIFEKATSRSPPREYLCVPNIRASAADGHSVFRGQRITASFRTDILTDTERKRFLQAFLLFELNCKVVKAGAAPRFRPGHGVSYEVPKVMISLRDDDALRCIHTYVCSLHGAIFAQCGDAWLPEPPNESSLEPGLLFPDSLYLDPNTYMLDLGIPQAHGGELAAELAKLGLELVFELLGYDTSDPEQKESLLVRLENLWYSYPRLKPRYRHLIVEVSPNITDEGLIYDHLKRQLTSTMEVQKKVFEQRAWVFFDDARLYPSRIITRHFPSAAFLVNEGDKLVWFEGWEHNSARIRALCRSQKWHDDYKKGMGSDA</sequence>
<comment type="caution">
    <text evidence="1">The sequence shown here is derived from an EMBL/GenBank/DDBJ whole genome shotgun (WGS) entry which is preliminary data.</text>
</comment>
<reference evidence="1 2" key="1">
    <citation type="submission" date="2020-05" db="EMBL/GenBank/DDBJ databases">
        <title>Identification and distribution of gene clusters putatively required for synthesis of sphingolipid metabolism inhibitors in phylogenetically diverse species of the filamentous fungus Fusarium.</title>
        <authorList>
            <person name="Kim H.-S."/>
            <person name="Busman M."/>
            <person name="Brown D.W."/>
            <person name="Divon H."/>
            <person name="Uhlig S."/>
            <person name="Proctor R.H."/>
        </authorList>
    </citation>
    <scope>NUCLEOTIDE SEQUENCE [LARGE SCALE GENOMIC DNA]</scope>
    <source>
        <strain evidence="1 2">NRRL 25311</strain>
    </source>
</reference>
<protein>
    <submittedName>
        <fullName evidence="1">Uncharacterized protein</fullName>
    </submittedName>
</protein>
<gene>
    <name evidence="1" type="ORF">FDENT_13162</name>
</gene>